<organism evidence="8 9">
    <name type="scientific">Flavobacterium taihuense</name>
    <dbReference type="NCBI Taxonomy" id="2857508"/>
    <lineage>
        <taxon>Bacteria</taxon>
        <taxon>Pseudomonadati</taxon>
        <taxon>Bacteroidota</taxon>
        <taxon>Flavobacteriia</taxon>
        <taxon>Flavobacteriales</taxon>
        <taxon>Flavobacteriaceae</taxon>
        <taxon>Flavobacterium</taxon>
    </lineage>
</organism>
<sequence>MKPELTHNCKNNKPNRANKKKGFYSDPIICFKFFLLIVFHIVSATVVAQINPPNPFKAPLYWSVYEYCYTNNSSIPEDVWSQNIDWVEANLKPYGYNMICIDGWGDIAANITYDQNGYLTSHSDKWSHDFAWWSANLQSRGMTLGMYQNPLWVSRTAADAGAKIKGTNIPLSNIINTSENATWFTWVQVNNTGAEEYVKGYVQHFADMGIKFLRVDFLSWYESGYDRNMGIVGPARPKADYEKALRWMREACDANGMLLSLVMPNLNNEAELEQKYGHMIRINDDCATGEWERFNNFDRGVRRTEWSQWGNTMDGLAYWSYIAGRDKITLDGDFIRLNTFANDEEKKTAISANLLAGGPVTPADQYNTIGTNLWLYQNTEMLALNQDKFVGKPVSSDPTNVNSQVWKGQMSNGDWIVGLFNRENTVQTRSINFATDLGLTASSDARDLWEHTDLGTITAYSVSIPAHGCKIIRISPTVSNKVVSPVLSPVGGTYTSAQSVTLSTTTAGAVIRYTTDGSTPNTSSAVYSGAISVTESKTIKAYATKSGMVDSNISQAIYRINPPPPSPWLHGDIGSVNVGGTAGYSGGSFNNTGAGADIEGTTDAFHYIYQPVSGDVTITARVESLTNTDPWAKAGVMIRSTTAANAINTLTAVTPKNGAMFQKRTTNGGSTSSTTAANVSSPVWVRLQKIGNTISSFRSIDGLIWTQIGVAVTVTLPSTFYVGLAVTSHNIGTLATATYSDVSINTGGTVATPTFSPVAGTYTSPQSVTLSTTTAGAVIRYTTNGSTPTNISPIYTSPINVSASSTIKAYASKSGMTNSNIAQAVYTISPPLPAPWLHSDIGTVNLAGNALYSSGSFSNIGAGADIQGTSDAFHYIYQSISGDVTVTARVESLNNTDPWAKAGVMIRSTLNANSKNVFTAITPSNGITFQSRASTGGSTTATGATGFSSPYWVRIKRLGNIVSSFRSLDGITWTQVGTNLTTSLGTQVYIGLAVSSHTTATLATAVFKNVTVTTSGGTVTYKQAMNPSKLAIEEEDEGLVSIYPNPAKELVNIDLRKFKDTSVEIQLANLTGQILKEEKVMGGGMHEMNTSTLKTGVYLITLRGNDLILVKRLLIE</sequence>
<keyword evidence="4" id="KW-1133">Transmembrane helix</keyword>
<evidence type="ECO:0000256" key="3">
    <source>
        <dbReference type="ARBA" id="ARBA00023295"/>
    </source>
</evidence>
<evidence type="ECO:0000313" key="9">
    <source>
        <dbReference type="Proteomes" id="UP000812031"/>
    </source>
</evidence>
<dbReference type="Pfam" id="PF13290">
    <property type="entry name" value="CHB_HEX_C_1"/>
    <property type="match status" value="2"/>
</dbReference>
<dbReference type="RefSeq" id="WP_219317520.1">
    <property type="nucleotide sequence ID" value="NZ_JAHWYN010000008.1"/>
</dbReference>
<gene>
    <name evidence="8" type="ORF">KZH69_11145</name>
</gene>
<protein>
    <submittedName>
        <fullName evidence="8">Chitobiase/beta-hexosaminidase C-terminal domain-containing protein</fullName>
    </submittedName>
</protein>
<keyword evidence="3" id="KW-0326">Glycosidase</keyword>
<evidence type="ECO:0000259" key="7">
    <source>
        <dbReference type="Pfam" id="PF18962"/>
    </source>
</evidence>
<dbReference type="InterPro" id="IPR059177">
    <property type="entry name" value="GH29D-like_dom"/>
</dbReference>
<dbReference type="Pfam" id="PF17801">
    <property type="entry name" value="Melibiase_C"/>
    <property type="match status" value="1"/>
</dbReference>
<keyword evidence="4" id="KW-0472">Membrane</keyword>
<feature type="domain" description="Alpha galactosidase C-terminal" evidence="6">
    <location>
        <begin position="403"/>
        <end position="474"/>
    </location>
</feature>
<feature type="domain" description="GH29D-like beta-sandwich" evidence="5">
    <location>
        <begin position="489"/>
        <end position="554"/>
    </location>
</feature>
<dbReference type="Pfam" id="PF18962">
    <property type="entry name" value="Por_Secre_tail"/>
    <property type="match status" value="1"/>
</dbReference>
<evidence type="ECO:0000256" key="4">
    <source>
        <dbReference type="SAM" id="Phobius"/>
    </source>
</evidence>
<dbReference type="InterPro" id="IPR026444">
    <property type="entry name" value="Secre_tail"/>
</dbReference>
<feature type="domain" description="Secretion system C-terminal sorting" evidence="7">
    <location>
        <begin position="1042"/>
        <end position="1115"/>
    </location>
</feature>
<dbReference type="NCBIfam" id="TIGR04183">
    <property type="entry name" value="Por_Secre_tail"/>
    <property type="match status" value="1"/>
</dbReference>
<proteinExistence type="predicted"/>
<feature type="transmembrane region" description="Helical" evidence="4">
    <location>
        <begin position="29"/>
        <end position="50"/>
    </location>
</feature>
<keyword evidence="1" id="KW-0732">Signal</keyword>
<reference evidence="8 9" key="1">
    <citation type="submission" date="2021-07" db="EMBL/GenBank/DDBJ databases">
        <title>Flavobacterium sp. nov. isolated from sediment on the Taihu Lake.</title>
        <authorList>
            <person name="Qu J.-H."/>
        </authorList>
    </citation>
    <scope>NUCLEOTIDE SEQUENCE [LARGE SCALE GENOMIC DNA]</scope>
    <source>
        <strain evidence="8 9">NAS39</strain>
    </source>
</reference>
<dbReference type="EMBL" id="JAHWYN010000008">
    <property type="protein sequence ID" value="MBW4361040.1"/>
    <property type="molecule type" value="Genomic_DNA"/>
</dbReference>
<name>A0ABS6XWI8_9FLAO</name>
<dbReference type="InterPro" id="IPR041233">
    <property type="entry name" value="Melibiase_C"/>
</dbReference>
<evidence type="ECO:0000256" key="1">
    <source>
        <dbReference type="ARBA" id="ARBA00022729"/>
    </source>
</evidence>
<dbReference type="Proteomes" id="UP000812031">
    <property type="component" value="Unassembled WGS sequence"/>
</dbReference>
<evidence type="ECO:0000313" key="8">
    <source>
        <dbReference type="EMBL" id="MBW4361040.1"/>
    </source>
</evidence>
<keyword evidence="9" id="KW-1185">Reference proteome</keyword>
<keyword evidence="2" id="KW-0378">Hydrolase</keyword>
<dbReference type="InterPro" id="IPR002241">
    <property type="entry name" value="Glyco_hydro_27"/>
</dbReference>
<comment type="caution">
    <text evidence="8">The sequence shown here is derived from an EMBL/GenBank/DDBJ whole genome shotgun (WGS) entry which is preliminary data.</text>
</comment>
<accession>A0ABS6XWI8</accession>
<evidence type="ECO:0000256" key="2">
    <source>
        <dbReference type="ARBA" id="ARBA00022801"/>
    </source>
</evidence>
<dbReference type="PANTHER" id="PTHR11452:SF42">
    <property type="entry name" value="ALPHA-GALACTOSIDASE"/>
    <property type="match status" value="1"/>
</dbReference>
<evidence type="ECO:0000259" key="6">
    <source>
        <dbReference type="Pfam" id="PF17801"/>
    </source>
</evidence>
<dbReference type="PANTHER" id="PTHR11452">
    <property type="entry name" value="ALPHA-GALACTOSIDASE/ALPHA-N-ACETYLGALACTOSAMINIDASE"/>
    <property type="match status" value="1"/>
</dbReference>
<keyword evidence="4" id="KW-0812">Transmembrane</keyword>
<feature type="domain" description="GH29D-like beta-sandwich" evidence="5">
    <location>
        <begin position="757"/>
        <end position="821"/>
    </location>
</feature>
<evidence type="ECO:0000259" key="5">
    <source>
        <dbReference type="Pfam" id="PF13290"/>
    </source>
</evidence>